<feature type="chain" id="PRO_5009446810" evidence="2">
    <location>
        <begin position="19"/>
        <end position="400"/>
    </location>
</feature>
<organism evidence="4 5">
    <name type="scientific">Rhynchosporium graminicola</name>
    <dbReference type="NCBI Taxonomy" id="2792576"/>
    <lineage>
        <taxon>Eukaryota</taxon>
        <taxon>Fungi</taxon>
        <taxon>Dikarya</taxon>
        <taxon>Ascomycota</taxon>
        <taxon>Pezizomycotina</taxon>
        <taxon>Leotiomycetes</taxon>
        <taxon>Helotiales</taxon>
        <taxon>Ploettnerulaceae</taxon>
        <taxon>Rhynchosporium</taxon>
    </lineage>
</organism>
<evidence type="ECO:0000256" key="2">
    <source>
        <dbReference type="SAM" id="SignalP"/>
    </source>
</evidence>
<keyword evidence="1" id="KW-0479">Metal-binding</keyword>
<dbReference type="Pfam" id="PF00264">
    <property type="entry name" value="Tyrosinase"/>
    <property type="match status" value="1"/>
</dbReference>
<dbReference type="AlphaFoldDB" id="A0A1E1L5I7"/>
<dbReference type="PANTHER" id="PTHR11474:SF116">
    <property type="entry name" value="TYROSINASE"/>
    <property type="match status" value="1"/>
</dbReference>
<name>A0A1E1L5I7_9HELO</name>
<dbReference type="SUPFAM" id="SSF48056">
    <property type="entry name" value="Di-copper centre-containing domain"/>
    <property type="match status" value="1"/>
</dbReference>
<dbReference type="STRING" id="914237.A0A1E1L5I7"/>
<dbReference type="InterPro" id="IPR008922">
    <property type="entry name" value="Di-copper_centre_dom_sf"/>
</dbReference>
<evidence type="ECO:0000313" key="4">
    <source>
        <dbReference type="EMBL" id="CZT05846.1"/>
    </source>
</evidence>
<reference evidence="5" key="1">
    <citation type="submission" date="2016-03" db="EMBL/GenBank/DDBJ databases">
        <authorList>
            <person name="Ploux O."/>
        </authorList>
    </citation>
    <scope>NUCLEOTIDE SEQUENCE [LARGE SCALE GENOMIC DNA]</scope>
    <source>
        <strain evidence="5">UK7</strain>
    </source>
</reference>
<dbReference type="GO" id="GO:0046872">
    <property type="term" value="F:metal ion binding"/>
    <property type="evidence" value="ECO:0007669"/>
    <property type="project" value="UniProtKB-KW"/>
</dbReference>
<dbReference type="PRINTS" id="PR00092">
    <property type="entry name" value="TYROSINASE"/>
</dbReference>
<dbReference type="InParanoid" id="A0A1E1L5I7"/>
<keyword evidence="2" id="KW-0732">Signal</keyword>
<feature type="signal peptide" evidence="2">
    <location>
        <begin position="1"/>
        <end position="18"/>
    </location>
</feature>
<keyword evidence="4" id="KW-0560">Oxidoreductase</keyword>
<accession>A0A1E1L5I7</accession>
<dbReference type="InterPro" id="IPR002227">
    <property type="entry name" value="Tyrosinase_Cu-bd"/>
</dbReference>
<comment type="caution">
    <text evidence="4">The sequence shown here is derived from an EMBL/GenBank/DDBJ whole genome shotgun (WGS) entry which is preliminary data.</text>
</comment>
<dbReference type="Gene3D" id="1.10.1280.10">
    <property type="entry name" value="Di-copper center containing domain from catechol oxidase"/>
    <property type="match status" value="1"/>
</dbReference>
<dbReference type="PANTHER" id="PTHR11474">
    <property type="entry name" value="TYROSINASE FAMILY MEMBER"/>
    <property type="match status" value="1"/>
</dbReference>
<protein>
    <submittedName>
        <fullName evidence="4">Related to monophenol monooxygenase (Tyrosinase)</fullName>
    </submittedName>
</protein>
<gene>
    <name evidence="4" type="ORF">RCO7_03967</name>
</gene>
<dbReference type="GO" id="GO:0004497">
    <property type="term" value="F:monooxygenase activity"/>
    <property type="evidence" value="ECO:0007669"/>
    <property type="project" value="UniProtKB-KW"/>
</dbReference>
<keyword evidence="5" id="KW-1185">Reference proteome</keyword>
<sequence>MYLQSVVTAALFLALVVSHPVRDAAVASEQTLDILSSIAKRNTFKTLDDAYRSINTNRTCTPHNISVRKEWGSLSGKERIAYTDAVLCLQSKSSLTPPDLIPGARSRFDDFVGTHINQTNFIHYSGTFLAWHRYFVYVYVEALRNECGYKGDQPYWNWGLFSNNTEAGPVFDGSATSMSGNGEFIPGRGNIDVGTPGFGPTYLPAGNGGGCVKSGPFANMTVNLGPVDLPINGGGSVTGSGLEYNPRCLVRDIGTAVNNKYANSTSIANLLTGHDDIYWFQMIMQGIPGEEDIGVHPGGHYTIAGNPGSDAYISPGDVAFYLHHGMVDRVWWLWQNQDLANRQNAISGTGTLLNNPPSPNTTLDTIIDVGFAGTKGYGPIAMRDLMSTVAGPFCYTYDSL</sequence>
<dbReference type="EMBL" id="FJUW01000036">
    <property type="protein sequence ID" value="CZT05846.1"/>
    <property type="molecule type" value="Genomic_DNA"/>
</dbReference>
<evidence type="ECO:0000313" key="5">
    <source>
        <dbReference type="Proteomes" id="UP000178129"/>
    </source>
</evidence>
<evidence type="ECO:0000256" key="1">
    <source>
        <dbReference type="ARBA" id="ARBA00022723"/>
    </source>
</evidence>
<dbReference type="InterPro" id="IPR050316">
    <property type="entry name" value="Tyrosinase/Hemocyanin"/>
</dbReference>
<evidence type="ECO:0000259" key="3">
    <source>
        <dbReference type="Pfam" id="PF00264"/>
    </source>
</evidence>
<feature type="domain" description="Tyrosinase copper-binding" evidence="3">
    <location>
        <begin position="105"/>
        <end position="337"/>
    </location>
</feature>
<proteinExistence type="predicted"/>
<keyword evidence="4" id="KW-0503">Monooxygenase</keyword>
<dbReference type="Proteomes" id="UP000178129">
    <property type="component" value="Unassembled WGS sequence"/>
</dbReference>